<keyword evidence="2" id="KW-1185">Reference proteome</keyword>
<organism evidence="1 2">
    <name type="scientific">Immersiella caudata</name>
    <dbReference type="NCBI Taxonomy" id="314043"/>
    <lineage>
        <taxon>Eukaryota</taxon>
        <taxon>Fungi</taxon>
        <taxon>Dikarya</taxon>
        <taxon>Ascomycota</taxon>
        <taxon>Pezizomycotina</taxon>
        <taxon>Sordariomycetes</taxon>
        <taxon>Sordariomycetidae</taxon>
        <taxon>Sordariales</taxon>
        <taxon>Lasiosphaeriaceae</taxon>
        <taxon>Immersiella</taxon>
    </lineage>
</organism>
<reference evidence="1" key="1">
    <citation type="submission" date="2023-06" db="EMBL/GenBank/DDBJ databases">
        <title>Genome-scale phylogeny and comparative genomics of the fungal order Sordariales.</title>
        <authorList>
            <consortium name="Lawrence Berkeley National Laboratory"/>
            <person name="Hensen N."/>
            <person name="Bonometti L."/>
            <person name="Westerberg I."/>
            <person name="Brannstrom I.O."/>
            <person name="Guillou S."/>
            <person name="Cros-Aarteil S."/>
            <person name="Calhoun S."/>
            <person name="Haridas S."/>
            <person name="Kuo A."/>
            <person name="Mondo S."/>
            <person name="Pangilinan J."/>
            <person name="Riley R."/>
            <person name="Labutti K."/>
            <person name="Andreopoulos B."/>
            <person name="Lipzen A."/>
            <person name="Chen C."/>
            <person name="Yanf M."/>
            <person name="Daum C."/>
            <person name="Ng V."/>
            <person name="Clum A."/>
            <person name="Steindorff A."/>
            <person name="Ohm R."/>
            <person name="Martin F."/>
            <person name="Silar P."/>
            <person name="Natvig D."/>
            <person name="Lalanne C."/>
            <person name="Gautier V."/>
            <person name="Ament-Velasquez S.L."/>
            <person name="Kruys A."/>
            <person name="Hutchinson M.I."/>
            <person name="Powell A.J."/>
            <person name="Barry K."/>
            <person name="Miller A.N."/>
            <person name="Grigoriev I.V."/>
            <person name="Debuchy R."/>
            <person name="Gladieux P."/>
            <person name="Thoren M.H."/>
            <person name="Johannesson H."/>
        </authorList>
    </citation>
    <scope>NUCLEOTIDE SEQUENCE</scope>
    <source>
        <strain evidence="1">CBS 606.72</strain>
    </source>
</reference>
<evidence type="ECO:0000313" key="1">
    <source>
        <dbReference type="EMBL" id="KAK0634085.1"/>
    </source>
</evidence>
<name>A0AA40CDE0_9PEZI</name>
<accession>A0AA40CDE0</accession>
<dbReference type="EMBL" id="JAULSU010000001">
    <property type="protein sequence ID" value="KAK0634085.1"/>
    <property type="molecule type" value="Genomic_DNA"/>
</dbReference>
<dbReference type="AlphaFoldDB" id="A0AA40CDE0"/>
<proteinExistence type="predicted"/>
<evidence type="ECO:0000313" key="2">
    <source>
        <dbReference type="Proteomes" id="UP001175000"/>
    </source>
</evidence>
<sequence length="143" mass="15547">MPVVVNQNTHQGLKLGNGADYTALDVILDKAHPGHRVSADTIFHFGPPAGVLLASETTRDLHFVAMPAGAILPTPVSMKIGYQKKRPWQQNPVVRRGLPCVASFACTDYKVQQGRTLGQAALELRRTRTMVVNGEAYGSNVRN</sequence>
<protein>
    <submittedName>
        <fullName evidence="1">Uncharacterized protein</fullName>
    </submittedName>
</protein>
<gene>
    <name evidence="1" type="ORF">B0T14DRAFT_534062</name>
</gene>
<comment type="caution">
    <text evidence="1">The sequence shown here is derived from an EMBL/GenBank/DDBJ whole genome shotgun (WGS) entry which is preliminary data.</text>
</comment>
<dbReference type="Proteomes" id="UP001175000">
    <property type="component" value="Unassembled WGS sequence"/>
</dbReference>